<evidence type="ECO:0000259" key="2">
    <source>
        <dbReference type="PROSITE" id="PS50853"/>
    </source>
</evidence>
<name>A0A413VU27_9BACE</name>
<accession>A0A413VU27</accession>
<dbReference type="AlphaFoldDB" id="A0A413VU27"/>
<dbReference type="Pfam" id="PF18942">
    <property type="entry name" value="DUF5689"/>
    <property type="match status" value="1"/>
</dbReference>
<dbReference type="InterPro" id="IPR003961">
    <property type="entry name" value="FN3_dom"/>
</dbReference>
<gene>
    <name evidence="3" type="ORF">DW888_06185</name>
</gene>
<dbReference type="InterPro" id="IPR043744">
    <property type="entry name" value="DUF5689"/>
</dbReference>
<organism evidence="3 4">
    <name type="scientific">Bacteroides nordii</name>
    <dbReference type="NCBI Taxonomy" id="291645"/>
    <lineage>
        <taxon>Bacteria</taxon>
        <taxon>Pseudomonadati</taxon>
        <taxon>Bacteroidota</taxon>
        <taxon>Bacteroidia</taxon>
        <taxon>Bacteroidales</taxon>
        <taxon>Bacteroidaceae</taxon>
        <taxon>Bacteroides</taxon>
    </lineage>
</organism>
<dbReference type="EMBL" id="QSGO01000003">
    <property type="protein sequence ID" value="RHB37130.1"/>
    <property type="molecule type" value="Genomic_DNA"/>
</dbReference>
<dbReference type="CDD" id="cd14948">
    <property type="entry name" value="BACON"/>
    <property type="match status" value="1"/>
</dbReference>
<evidence type="ECO:0000256" key="1">
    <source>
        <dbReference type="SAM" id="SignalP"/>
    </source>
</evidence>
<evidence type="ECO:0000313" key="4">
    <source>
        <dbReference type="Proteomes" id="UP000284379"/>
    </source>
</evidence>
<dbReference type="Proteomes" id="UP000284379">
    <property type="component" value="Unassembled WGS sequence"/>
</dbReference>
<feature type="domain" description="Fibronectin type-III" evidence="2">
    <location>
        <begin position="320"/>
        <end position="429"/>
    </location>
</feature>
<sequence length="900" mass="95990">MKNLNFLKLFFGTMLLIATTAFVSCVDDNDDTEAPYLEVSPTNLIFTTDGTPAEGSQSSFEISTNRHWTATVKDDKSWVTLSATEGDGSATIQVSIPENINDEASIEIQISNKVGPLMTETVKIKSGNIKPSVLIYKETFGVGEPKSDGKWYYVDEYTGWDKSGNGSTNVEYEGTGASIRNNGSTSTGYEGASGKGKLFFGANPSFIVKKITLAEEQTDLMLTFGSVYYEFNSKDNEFKPDLLHFFVSADGSTWSNALTFTTKDASDSWVFVTSNFTLKNPSSTLYIKFIVDQASVFSIDDVTLATGQGGQEIDLENGSVPTVFTADATNTTETTATVGGSIANIDPSALTEVGVQYTEFSTGTVTDIDWTKVAKTKATTTATPWTVALTNLTKDTQYAFRAYAVTASGDIYGEPKTFVAMETTYTQISIGDLVKKMTSGSAAVPVDQDYVIEGIVCGDPAGKNYSYGTLYLMTEGTKTAGNALSIYNNKIDVTQYSLGDKLRVNLQKGVAGIYKRYDVPQVEGFSVTDIEKVSSGNLVEPIELTSIDQLTSYVCMPVTVKNVTIETAGIWKEKTDAASTHTFKVNGSSLTVYINKGATSFDGKPYTNGSKPITGIVSIFKSNGQLMPRNLDDVKAFDSTEPAITSVSPPVVSFPSTGGTKEITVNVINQGSSVITTTGLDGILESNVNGTTVTVKANENTSTNAVTQTLTISLSGANSVTVPVTVAGVSSGNETTLTMTSAQIVEKKSGDLALNNSGYGSQAVATPSTWYTWNDGGIEFAGARLMIGKTPESIIGMIQMQGHASTATNQGLITNNTPLGKIKSITLSLGDSSSESYQYTPAFTVYGGTEANALTTAITESGNKFNPTFDFSGGNFSHFTIKNDKTGALYISKITVVYEK</sequence>
<keyword evidence="1" id="KW-0732">Signal</keyword>
<protein>
    <recommendedName>
        <fullName evidence="2">Fibronectin type-III domain-containing protein</fullName>
    </recommendedName>
</protein>
<dbReference type="InterPro" id="IPR024361">
    <property type="entry name" value="BACON"/>
</dbReference>
<dbReference type="InterPro" id="IPR013783">
    <property type="entry name" value="Ig-like_fold"/>
</dbReference>
<dbReference type="RefSeq" id="WP_147351249.1">
    <property type="nucleotide sequence ID" value="NZ_CABJFV010000003.1"/>
</dbReference>
<dbReference type="PROSITE" id="PS50853">
    <property type="entry name" value="FN3"/>
    <property type="match status" value="1"/>
</dbReference>
<proteinExistence type="predicted"/>
<dbReference type="Gene3D" id="2.60.40.10">
    <property type="entry name" value="Immunoglobulins"/>
    <property type="match status" value="1"/>
</dbReference>
<dbReference type="PROSITE" id="PS51257">
    <property type="entry name" value="PROKAR_LIPOPROTEIN"/>
    <property type="match status" value="1"/>
</dbReference>
<feature type="chain" id="PRO_5019111632" description="Fibronectin type-III domain-containing protein" evidence="1">
    <location>
        <begin position="24"/>
        <end position="900"/>
    </location>
</feature>
<evidence type="ECO:0000313" key="3">
    <source>
        <dbReference type="EMBL" id="RHB37130.1"/>
    </source>
</evidence>
<comment type="caution">
    <text evidence="3">The sequence shown here is derived from an EMBL/GenBank/DDBJ whole genome shotgun (WGS) entry which is preliminary data.</text>
</comment>
<reference evidence="3 4" key="1">
    <citation type="submission" date="2018-08" db="EMBL/GenBank/DDBJ databases">
        <title>A genome reference for cultivated species of the human gut microbiota.</title>
        <authorList>
            <person name="Zou Y."/>
            <person name="Xue W."/>
            <person name="Luo G."/>
        </authorList>
    </citation>
    <scope>NUCLEOTIDE SEQUENCE [LARGE SCALE GENOMIC DNA]</scope>
    <source>
        <strain evidence="3 4">AM40-30BH</strain>
    </source>
</reference>
<feature type="signal peptide" evidence="1">
    <location>
        <begin position="1"/>
        <end position="23"/>
    </location>
</feature>